<evidence type="ECO:0000313" key="2">
    <source>
        <dbReference type="EMBL" id="MDO5977128.1"/>
    </source>
</evidence>
<comment type="caution">
    <text evidence="2">The sequence shown here is derived from an EMBL/GenBank/DDBJ whole genome shotgun (WGS) entry which is preliminary data.</text>
</comment>
<keyword evidence="1" id="KW-0472">Membrane</keyword>
<gene>
    <name evidence="2" type="ORF">Q4Q40_23270</name>
</gene>
<evidence type="ECO:0000256" key="1">
    <source>
        <dbReference type="SAM" id="Phobius"/>
    </source>
</evidence>
<dbReference type="EMBL" id="JAUOEL010000012">
    <property type="protein sequence ID" value="MDO5977128.1"/>
    <property type="molecule type" value="Genomic_DNA"/>
</dbReference>
<evidence type="ECO:0000313" key="3">
    <source>
        <dbReference type="Proteomes" id="UP001176806"/>
    </source>
</evidence>
<sequence length="104" mass="12232">MGLRTILNEKIPKKKHCRFYDNGKCILHYKTCYPCSSEIKRIEGVDTISEYLTFVTNRKNNSMILWFTFLSLIISISALFSTIFEDEIKNQFDKEQLPTKNISK</sequence>
<name>A0ABT8WVC6_9FLAO</name>
<organism evidence="2 3">
    <name type="scientific">Flavivirga jejuensis</name>
    <dbReference type="NCBI Taxonomy" id="870487"/>
    <lineage>
        <taxon>Bacteria</taxon>
        <taxon>Pseudomonadati</taxon>
        <taxon>Bacteroidota</taxon>
        <taxon>Flavobacteriia</taxon>
        <taxon>Flavobacteriales</taxon>
        <taxon>Flavobacteriaceae</taxon>
        <taxon>Flavivirga</taxon>
    </lineage>
</organism>
<keyword evidence="1" id="KW-1133">Transmembrane helix</keyword>
<dbReference type="RefSeq" id="WP_303304459.1">
    <property type="nucleotide sequence ID" value="NZ_BAABDA010000011.1"/>
</dbReference>
<keyword evidence="1" id="KW-0812">Transmembrane</keyword>
<protein>
    <submittedName>
        <fullName evidence="2">Uncharacterized protein</fullName>
    </submittedName>
</protein>
<accession>A0ABT8WVC6</accession>
<feature type="transmembrane region" description="Helical" evidence="1">
    <location>
        <begin position="63"/>
        <end position="84"/>
    </location>
</feature>
<dbReference type="Proteomes" id="UP001176806">
    <property type="component" value="Unassembled WGS sequence"/>
</dbReference>
<proteinExistence type="predicted"/>
<reference evidence="2" key="1">
    <citation type="submission" date="2023-07" db="EMBL/GenBank/DDBJ databases">
        <title>Two novel species in the genus Flavivirga.</title>
        <authorList>
            <person name="Kwon K."/>
        </authorList>
    </citation>
    <scope>NUCLEOTIDE SEQUENCE</scope>
    <source>
        <strain evidence="2">KACC 14158</strain>
    </source>
</reference>
<keyword evidence="3" id="KW-1185">Reference proteome</keyword>